<sequence length="380" mass="40383">MHFPGHSSKKEESAQTALTQLNSWFPTTKNPVIISAPMYLIANGTLAAEVSKAGGIGFIAGGFDFRPGSSQLTNLSNELLLARKALDLADRPLTPLPSIGVGLLLTHTVSVPHIVDTVLPILQEHSPQAVWLFASDPDFESSSKPGAKGTAKQLIEAFHASGFVVFFQVGTVKDARKAVQDGADVIVAQGIDAGGHQFAEGSGIVSLVPEVVDMVEKEFKPKGREVVVVAAGGVADGRGVASALGLGAEGVVLGTRFIVATEAATPEFRRKLILETNDGGLNTVKSHFHDQINSTKIWHNVYDGRAVRGASYDDHAAGLPFEENHKKFKEAASVGDNSRAVTWAGTAVGLVKDQRPAGEIVKELREEAKERIRKIQVYAA</sequence>
<dbReference type="PANTHER" id="PTHR32332">
    <property type="entry name" value="2-NITROPROPANE DIOXYGENASE"/>
    <property type="match status" value="1"/>
</dbReference>
<dbReference type="InterPro" id="IPR013785">
    <property type="entry name" value="Aldolase_TIM"/>
</dbReference>
<name>A0A8S8ZWE9_SORMA</name>
<evidence type="ECO:0000256" key="1">
    <source>
        <dbReference type="ARBA" id="ARBA00022630"/>
    </source>
</evidence>
<organism evidence="4 5">
    <name type="scientific">Sordaria macrospora</name>
    <dbReference type="NCBI Taxonomy" id="5147"/>
    <lineage>
        <taxon>Eukaryota</taxon>
        <taxon>Fungi</taxon>
        <taxon>Dikarya</taxon>
        <taxon>Ascomycota</taxon>
        <taxon>Pezizomycotina</taxon>
        <taxon>Sordariomycetes</taxon>
        <taxon>Sordariomycetidae</taxon>
        <taxon>Sordariales</taxon>
        <taxon>Sordariaceae</taxon>
        <taxon>Sordaria</taxon>
    </lineage>
</organism>
<dbReference type="VEuPathDB" id="FungiDB:SMAC_06122"/>
<keyword evidence="3" id="KW-0560">Oxidoreductase</keyword>
<dbReference type="EMBL" id="NMPR01000014">
    <property type="protein sequence ID" value="KAA8635144.1"/>
    <property type="molecule type" value="Genomic_DNA"/>
</dbReference>
<comment type="caution">
    <text evidence="4">The sequence shown here is derived from an EMBL/GenBank/DDBJ whole genome shotgun (WGS) entry which is preliminary data.</text>
</comment>
<dbReference type="InterPro" id="IPR004136">
    <property type="entry name" value="NMO"/>
</dbReference>
<protein>
    <recommendedName>
        <fullName evidence="6">Nitronate monooxygenase domain-containing protein</fullName>
    </recommendedName>
</protein>
<dbReference type="PANTHER" id="PTHR32332:SF20">
    <property type="entry name" value="2-NITROPROPANE DIOXYGENASE-LIKE PROTEIN"/>
    <property type="match status" value="1"/>
</dbReference>
<reference evidence="4 5" key="1">
    <citation type="submission" date="2017-07" db="EMBL/GenBank/DDBJ databases">
        <title>Genome sequence of the Sordaria macrospora wild type strain R19027.</title>
        <authorList>
            <person name="Nowrousian M."/>
            <person name="Teichert I."/>
            <person name="Kueck U."/>
        </authorList>
    </citation>
    <scope>NUCLEOTIDE SEQUENCE [LARGE SCALE GENOMIC DNA]</scope>
    <source>
        <strain evidence="4 5">R19027</strain>
        <tissue evidence="4">Mycelium</tissue>
    </source>
</reference>
<evidence type="ECO:0000313" key="4">
    <source>
        <dbReference type="EMBL" id="KAA8635144.1"/>
    </source>
</evidence>
<accession>A0A8S8ZWE9</accession>
<dbReference type="CDD" id="cd04730">
    <property type="entry name" value="NPD_like"/>
    <property type="match status" value="1"/>
</dbReference>
<keyword evidence="2" id="KW-0288">FMN</keyword>
<dbReference type="OMA" id="FLFTPEC"/>
<evidence type="ECO:0000256" key="2">
    <source>
        <dbReference type="ARBA" id="ARBA00022643"/>
    </source>
</evidence>
<dbReference type="Proteomes" id="UP000433876">
    <property type="component" value="Unassembled WGS sequence"/>
</dbReference>
<dbReference type="SUPFAM" id="SSF51412">
    <property type="entry name" value="Inosine monophosphate dehydrogenase (IMPDH)"/>
    <property type="match status" value="1"/>
</dbReference>
<dbReference type="Gene3D" id="3.20.20.70">
    <property type="entry name" value="Aldolase class I"/>
    <property type="match status" value="1"/>
</dbReference>
<evidence type="ECO:0008006" key="6">
    <source>
        <dbReference type="Google" id="ProtNLM"/>
    </source>
</evidence>
<dbReference type="AlphaFoldDB" id="A0A8S8ZWE9"/>
<dbReference type="GO" id="GO:0018580">
    <property type="term" value="F:nitronate monooxygenase activity"/>
    <property type="evidence" value="ECO:0007669"/>
    <property type="project" value="InterPro"/>
</dbReference>
<dbReference type="Pfam" id="PF03060">
    <property type="entry name" value="NMO"/>
    <property type="match status" value="1"/>
</dbReference>
<keyword evidence="1" id="KW-0285">Flavoprotein</keyword>
<gene>
    <name evidence="4" type="ORF">SMACR_06122</name>
</gene>
<evidence type="ECO:0000256" key="3">
    <source>
        <dbReference type="ARBA" id="ARBA00023002"/>
    </source>
</evidence>
<evidence type="ECO:0000313" key="5">
    <source>
        <dbReference type="Proteomes" id="UP000433876"/>
    </source>
</evidence>
<proteinExistence type="predicted"/>